<dbReference type="CDD" id="cd05266">
    <property type="entry name" value="SDR_a4"/>
    <property type="match status" value="1"/>
</dbReference>
<dbReference type="InterPro" id="IPR001509">
    <property type="entry name" value="Epimerase_deHydtase"/>
</dbReference>
<evidence type="ECO:0000259" key="1">
    <source>
        <dbReference type="Pfam" id="PF01370"/>
    </source>
</evidence>
<evidence type="ECO:0000313" key="3">
    <source>
        <dbReference type="Proteomes" id="UP001144352"/>
    </source>
</evidence>
<dbReference type="SUPFAM" id="SSF51735">
    <property type="entry name" value="NAD(P)-binding Rossmann-fold domains"/>
    <property type="match status" value="1"/>
</dbReference>
<dbReference type="GO" id="GO:0004029">
    <property type="term" value="F:aldehyde dehydrogenase (NAD+) activity"/>
    <property type="evidence" value="ECO:0007669"/>
    <property type="project" value="TreeGrafter"/>
</dbReference>
<dbReference type="Pfam" id="PF01370">
    <property type="entry name" value="Epimerase"/>
    <property type="match status" value="1"/>
</dbReference>
<dbReference type="Gene3D" id="3.40.50.720">
    <property type="entry name" value="NAD(P)-binding Rossmann-like Domain"/>
    <property type="match status" value="1"/>
</dbReference>
<dbReference type="PANTHER" id="PTHR48079">
    <property type="entry name" value="PROTEIN YEEZ"/>
    <property type="match status" value="1"/>
</dbReference>
<proteinExistence type="predicted"/>
<dbReference type="EMBL" id="BSDS01000002">
    <property type="protein sequence ID" value="GLI40068.1"/>
    <property type="molecule type" value="Genomic_DNA"/>
</dbReference>
<dbReference type="InterPro" id="IPR036291">
    <property type="entry name" value="NAD(P)-bd_dom_sf"/>
</dbReference>
<dbReference type="Proteomes" id="UP001144352">
    <property type="component" value="Unassembled WGS sequence"/>
</dbReference>
<organism evidence="2 3">
    <name type="scientific">Geobacter hydrogenophilus</name>
    <dbReference type="NCBI Taxonomy" id="40983"/>
    <lineage>
        <taxon>Bacteria</taxon>
        <taxon>Pseudomonadati</taxon>
        <taxon>Thermodesulfobacteriota</taxon>
        <taxon>Desulfuromonadia</taxon>
        <taxon>Geobacterales</taxon>
        <taxon>Geobacteraceae</taxon>
        <taxon>Geobacter</taxon>
    </lineage>
</organism>
<accession>A0A9W6G489</accession>
<dbReference type="AlphaFoldDB" id="A0A9W6G489"/>
<evidence type="ECO:0000313" key="2">
    <source>
        <dbReference type="EMBL" id="GLI40068.1"/>
    </source>
</evidence>
<feature type="domain" description="NAD-dependent epimerase/dehydratase" evidence="1">
    <location>
        <begin position="21"/>
        <end position="227"/>
    </location>
</feature>
<dbReference type="PANTHER" id="PTHR48079:SF6">
    <property type="entry name" value="NAD(P)-BINDING DOMAIN-CONTAINING PROTEIN-RELATED"/>
    <property type="match status" value="1"/>
</dbReference>
<sequence>MGGAGAVTPGMGDVNVERVFIVGCGDIGKRVARLAMDKGAAVTALVRSEESAAKLHEHGIGTVEGHLDDPESLAGLPLRGATVFYFAPPPGGGITEPRARAFCAAVRPGEEPAKVVYLSTSGVYGDCGDLIVTEDTPANPQTARAKRRYDAETVFRAWGKERGVPIVVLRVTGIYGPGRLPLQQLTSGQPVLFESEASYTNRIHSEDLARVCMAAAEKGEDGDIFNVSDGNPGTMTEYFNACADALGFPRPRQVTMEEAKKVMTPLMLSYVTESRRMDNSKMVGKLGVKLLYPTLQDGLKASVAK</sequence>
<reference evidence="2" key="1">
    <citation type="submission" date="2022-12" db="EMBL/GenBank/DDBJ databases">
        <title>Reference genome sequencing for broad-spectrum identification of bacterial and archaeal isolates by mass spectrometry.</title>
        <authorList>
            <person name="Sekiguchi Y."/>
            <person name="Tourlousse D.M."/>
        </authorList>
    </citation>
    <scope>NUCLEOTIDE SEQUENCE</scope>
    <source>
        <strain evidence="2">H2</strain>
    </source>
</reference>
<comment type="caution">
    <text evidence="2">The sequence shown here is derived from an EMBL/GenBank/DDBJ whole genome shotgun (WGS) entry which is preliminary data.</text>
</comment>
<dbReference type="GO" id="GO:0005737">
    <property type="term" value="C:cytoplasm"/>
    <property type="evidence" value="ECO:0007669"/>
    <property type="project" value="TreeGrafter"/>
</dbReference>
<gene>
    <name evidence="2" type="ORF">GHYDROH2_35690</name>
</gene>
<keyword evidence="3" id="KW-1185">Reference proteome</keyword>
<protein>
    <submittedName>
        <fullName evidence="2">NAD(P)-dependent oxidoreductase</fullName>
    </submittedName>
</protein>
<dbReference type="InterPro" id="IPR051783">
    <property type="entry name" value="NAD(P)-dependent_oxidoreduct"/>
</dbReference>
<name>A0A9W6G489_9BACT</name>